<keyword evidence="6" id="KW-1185">Reference proteome</keyword>
<organism evidence="5 6">
    <name type="scientific">Novosphingobium colocasiae</name>
    <dbReference type="NCBI Taxonomy" id="1256513"/>
    <lineage>
        <taxon>Bacteria</taxon>
        <taxon>Pseudomonadati</taxon>
        <taxon>Pseudomonadota</taxon>
        <taxon>Alphaproteobacteria</taxon>
        <taxon>Sphingomonadales</taxon>
        <taxon>Sphingomonadaceae</taxon>
        <taxon>Novosphingobium</taxon>
    </lineage>
</organism>
<dbReference type="Proteomes" id="UP000648075">
    <property type="component" value="Unassembled WGS sequence"/>
</dbReference>
<dbReference type="EMBL" id="BMZA01000002">
    <property type="protein sequence ID" value="GGY97015.1"/>
    <property type="molecule type" value="Genomic_DNA"/>
</dbReference>
<dbReference type="InterPro" id="IPR033120">
    <property type="entry name" value="HOTDOG_ACOT"/>
</dbReference>
<evidence type="ECO:0000256" key="2">
    <source>
        <dbReference type="ARBA" id="ARBA00022801"/>
    </source>
</evidence>
<dbReference type="InterPro" id="IPR029069">
    <property type="entry name" value="HotDog_dom_sf"/>
</dbReference>
<gene>
    <name evidence="5" type="ORF">GCM10011614_09990</name>
</gene>
<dbReference type="Pfam" id="PF03061">
    <property type="entry name" value="4HBT"/>
    <property type="match status" value="1"/>
</dbReference>
<dbReference type="RefSeq" id="WP_189620020.1">
    <property type="nucleotide sequence ID" value="NZ_BMZA01000002.1"/>
</dbReference>
<name>A0A918PAZ5_9SPHN</name>
<evidence type="ECO:0000256" key="1">
    <source>
        <dbReference type="ARBA" id="ARBA00010458"/>
    </source>
</evidence>
<comment type="similarity">
    <text evidence="1">Belongs to the acyl coenzyme A hydrolase family.</text>
</comment>
<dbReference type="PANTHER" id="PTHR11049:SF5">
    <property type="entry name" value="ACYL-COA THIOESTER HYDROLASE YCIA"/>
    <property type="match status" value="1"/>
</dbReference>
<reference evidence="5" key="2">
    <citation type="submission" date="2020-09" db="EMBL/GenBank/DDBJ databases">
        <authorList>
            <person name="Sun Q."/>
            <person name="Kim S."/>
        </authorList>
    </citation>
    <scope>NUCLEOTIDE SEQUENCE</scope>
    <source>
        <strain evidence="5">KCTC 32255</strain>
    </source>
</reference>
<evidence type="ECO:0000259" key="4">
    <source>
        <dbReference type="PROSITE" id="PS51770"/>
    </source>
</evidence>
<evidence type="ECO:0000313" key="6">
    <source>
        <dbReference type="Proteomes" id="UP000648075"/>
    </source>
</evidence>
<keyword evidence="2 3" id="KW-0378">Hydrolase</keyword>
<accession>A0A918PAZ5</accession>
<dbReference type="InterPro" id="IPR040170">
    <property type="entry name" value="Cytosol_ACT"/>
</dbReference>
<dbReference type="GO" id="GO:0009062">
    <property type="term" value="P:fatty acid catabolic process"/>
    <property type="evidence" value="ECO:0007669"/>
    <property type="project" value="TreeGrafter"/>
</dbReference>
<evidence type="ECO:0000313" key="5">
    <source>
        <dbReference type="EMBL" id="GGY97015.1"/>
    </source>
</evidence>
<sequence>MAAPGDATGAGDLVIRVTAMPTDLNPYGGVFGGWLMCQLALGASSLVTRRTGLKAVVVGATDFGFPGVMQVGDELNVYAEIRRVGRTSITVATRGFGRARASEACVEVANGSFTFVVLGANDRPVEVGTLAPAPG</sequence>
<dbReference type="InterPro" id="IPR006683">
    <property type="entry name" value="Thioestr_dom"/>
</dbReference>
<proteinExistence type="inferred from homology"/>
<comment type="caution">
    <text evidence="5">The sequence shown here is derived from an EMBL/GenBank/DDBJ whole genome shotgun (WGS) entry which is preliminary data.</text>
</comment>
<dbReference type="PANTHER" id="PTHR11049">
    <property type="entry name" value="ACYL COENZYME A THIOESTER HYDROLASE"/>
    <property type="match status" value="1"/>
</dbReference>
<dbReference type="GO" id="GO:0052816">
    <property type="term" value="F:long-chain fatty acyl-CoA hydrolase activity"/>
    <property type="evidence" value="ECO:0007669"/>
    <property type="project" value="TreeGrafter"/>
</dbReference>
<dbReference type="GO" id="GO:0006637">
    <property type="term" value="P:acyl-CoA metabolic process"/>
    <property type="evidence" value="ECO:0007669"/>
    <property type="project" value="TreeGrafter"/>
</dbReference>
<dbReference type="GO" id="GO:0005829">
    <property type="term" value="C:cytosol"/>
    <property type="evidence" value="ECO:0007669"/>
    <property type="project" value="TreeGrafter"/>
</dbReference>
<dbReference type="Gene3D" id="3.10.129.10">
    <property type="entry name" value="Hotdog Thioesterase"/>
    <property type="match status" value="1"/>
</dbReference>
<evidence type="ECO:0000256" key="3">
    <source>
        <dbReference type="PROSITE-ProRule" id="PRU01106"/>
    </source>
</evidence>
<reference evidence="5" key="1">
    <citation type="journal article" date="2014" name="Int. J. Syst. Evol. Microbiol.">
        <title>Complete genome sequence of Corynebacterium casei LMG S-19264T (=DSM 44701T), isolated from a smear-ripened cheese.</title>
        <authorList>
            <consortium name="US DOE Joint Genome Institute (JGI-PGF)"/>
            <person name="Walter F."/>
            <person name="Albersmeier A."/>
            <person name="Kalinowski J."/>
            <person name="Ruckert C."/>
        </authorList>
    </citation>
    <scope>NUCLEOTIDE SEQUENCE</scope>
    <source>
        <strain evidence="5">KCTC 32255</strain>
    </source>
</reference>
<dbReference type="AlphaFoldDB" id="A0A918PAZ5"/>
<dbReference type="SUPFAM" id="SSF54637">
    <property type="entry name" value="Thioesterase/thiol ester dehydrase-isomerase"/>
    <property type="match status" value="1"/>
</dbReference>
<protein>
    <submittedName>
        <fullName evidence="5">Acyl-CoA thioesterase</fullName>
    </submittedName>
</protein>
<dbReference type="CDD" id="cd03442">
    <property type="entry name" value="BFIT_BACH"/>
    <property type="match status" value="1"/>
</dbReference>
<feature type="domain" description="HotDog ACOT-type" evidence="4">
    <location>
        <begin position="9"/>
        <end position="121"/>
    </location>
</feature>
<dbReference type="PROSITE" id="PS51770">
    <property type="entry name" value="HOTDOG_ACOT"/>
    <property type="match status" value="1"/>
</dbReference>